<dbReference type="Gene3D" id="3.90.1580.10">
    <property type="entry name" value="paralog of FGE (formylglycine-generating enzyme)"/>
    <property type="match status" value="1"/>
</dbReference>
<name>A0ABQ6IKL9_9MICO</name>
<organism evidence="2 3">
    <name type="scientific">Mobilicoccus caccae</name>
    <dbReference type="NCBI Taxonomy" id="1859295"/>
    <lineage>
        <taxon>Bacteria</taxon>
        <taxon>Bacillati</taxon>
        <taxon>Actinomycetota</taxon>
        <taxon>Actinomycetes</taxon>
        <taxon>Micrococcales</taxon>
        <taxon>Dermatophilaceae</taxon>
        <taxon>Mobilicoccus</taxon>
    </lineage>
</organism>
<feature type="domain" description="Sulfatase-modifying factor enzyme-like" evidence="1">
    <location>
        <begin position="43"/>
        <end position="237"/>
    </location>
</feature>
<dbReference type="Pfam" id="PF03781">
    <property type="entry name" value="FGE-sulfatase"/>
    <property type="match status" value="1"/>
</dbReference>
<comment type="caution">
    <text evidence="2">The sequence shown here is derived from an EMBL/GenBank/DDBJ whole genome shotgun (WGS) entry which is preliminary data.</text>
</comment>
<accession>A0ABQ6IKL9</accession>
<dbReference type="PANTHER" id="PTHR23150">
    <property type="entry name" value="SULFATASE MODIFYING FACTOR 1, 2"/>
    <property type="match status" value="1"/>
</dbReference>
<dbReference type="InterPro" id="IPR016187">
    <property type="entry name" value="CTDL_fold"/>
</dbReference>
<gene>
    <name evidence="2" type="ORF">GCM10025883_02840</name>
</gene>
<dbReference type="EMBL" id="BSUO01000001">
    <property type="protein sequence ID" value="GMA38239.1"/>
    <property type="molecule type" value="Genomic_DNA"/>
</dbReference>
<dbReference type="RefSeq" id="WP_284302326.1">
    <property type="nucleotide sequence ID" value="NZ_BSUO01000001.1"/>
</dbReference>
<keyword evidence="3" id="KW-1185">Reference proteome</keyword>
<sequence>MPIDMVRVPPQGPVAEAMVDRRTGRTWTVEVDRFEIATTVVTVDQWNTVRDIDIDSNRTDLPKVDVGWRAAIAFCNELSLQEGLAPAYAVTVLDPAPQPRSTWTPHDEPVPDDWDVAWDREANGYRLPTDAEWQLACRAGTSGARYGDLDEIGWYADNSDGARHRVGEKRPNAWGLFDMLGGVWEWCWDLYDPQIYGSYRIIRGGGWSDPHWACRAGVRRKTNPRATFDDLGFRLARTITP</sequence>
<dbReference type="InterPro" id="IPR051043">
    <property type="entry name" value="Sulfatase_Mod_Factor_Kinase"/>
</dbReference>
<dbReference type="Proteomes" id="UP001157126">
    <property type="component" value="Unassembled WGS sequence"/>
</dbReference>
<dbReference type="InterPro" id="IPR005532">
    <property type="entry name" value="SUMF_dom"/>
</dbReference>
<protein>
    <recommendedName>
        <fullName evidence="1">Sulfatase-modifying factor enzyme-like domain-containing protein</fullName>
    </recommendedName>
</protein>
<dbReference type="SUPFAM" id="SSF56436">
    <property type="entry name" value="C-type lectin-like"/>
    <property type="match status" value="1"/>
</dbReference>
<evidence type="ECO:0000313" key="3">
    <source>
        <dbReference type="Proteomes" id="UP001157126"/>
    </source>
</evidence>
<evidence type="ECO:0000313" key="2">
    <source>
        <dbReference type="EMBL" id="GMA38239.1"/>
    </source>
</evidence>
<dbReference type="PANTHER" id="PTHR23150:SF19">
    <property type="entry name" value="FORMYLGLYCINE-GENERATING ENZYME"/>
    <property type="match status" value="1"/>
</dbReference>
<reference evidence="3" key="1">
    <citation type="journal article" date="2019" name="Int. J. Syst. Evol. Microbiol.">
        <title>The Global Catalogue of Microorganisms (GCM) 10K type strain sequencing project: providing services to taxonomists for standard genome sequencing and annotation.</title>
        <authorList>
            <consortium name="The Broad Institute Genomics Platform"/>
            <consortium name="The Broad Institute Genome Sequencing Center for Infectious Disease"/>
            <person name="Wu L."/>
            <person name="Ma J."/>
        </authorList>
    </citation>
    <scope>NUCLEOTIDE SEQUENCE [LARGE SCALE GENOMIC DNA]</scope>
    <source>
        <strain evidence="3">NBRC 113072</strain>
    </source>
</reference>
<dbReference type="InterPro" id="IPR042095">
    <property type="entry name" value="SUMF_sf"/>
</dbReference>
<evidence type="ECO:0000259" key="1">
    <source>
        <dbReference type="Pfam" id="PF03781"/>
    </source>
</evidence>
<proteinExistence type="predicted"/>